<proteinExistence type="predicted"/>
<sequence length="179" mass="21287">MYANHEYSRFHESYYVHPCSIVPEKDVVFTDIVGNGFLVQVKRWWHDLFLLSFSSVRSRGFYNSSHAMRIERFRQYRKYRSRIHPMSKFSYFWNCVIVFAVLLTKILFRFTSSILFEIIHRVAHGSYRELALLLKPEMYLSNDIVAEAWTPGQGLMIVDVGVLAVYTVNYEETGQSYRW</sequence>
<dbReference type="AlphaFoldDB" id="A0A8S1BBT8"/>
<accession>A0A8S1BBT8</accession>
<keyword evidence="1" id="KW-1133">Transmembrane helix</keyword>
<keyword evidence="1" id="KW-0812">Transmembrane</keyword>
<organism evidence="2 3">
    <name type="scientific">Arctia plantaginis</name>
    <name type="common">Wood tiger moth</name>
    <name type="synonym">Phalaena plantaginis</name>
    <dbReference type="NCBI Taxonomy" id="874455"/>
    <lineage>
        <taxon>Eukaryota</taxon>
        <taxon>Metazoa</taxon>
        <taxon>Ecdysozoa</taxon>
        <taxon>Arthropoda</taxon>
        <taxon>Hexapoda</taxon>
        <taxon>Insecta</taxon>
        <taxon>Pterygota</taxon>
        <taxon>Neoptera</taxon>
        <taxon>Endopterygota</taxon>
        <taxon>Lepidoptera</taxon>
        <taxon>Glossata</taxon>
        <taxon>Ditrysia</taxon>
        <taxon>Noctuoidea</taxon>
        <taxon>Erebidae</taxon>
        <taxon>Arctiinae</taxon>
        <taxon>Arctia</taxon>
    </lineage>
</organism>
<evidence type="ECO:0000313" key="3">
    <source>
        <dbReference type="Proteomes" id="UP000494256"/>
    </source>
</evidence>
<dbReference type="OrthoDB" id="2789670at2759"/>
<gene>
    <name evidence="2" type="ORF">APLA_LOCUS15179</name>
</gene>
<reference evidence="2 3" key="1">
    <citation type="submission" date="2020-04" db="EMBL/GenBank/DDBJ databases">
        <authorList>
            <person name="Wallbank WR R."/>
            <person name="Pardo Diaz C."/>
            <person name="Kozak K."/>
            <person name="Martin S."/>
            <person name="Jiggins C."/>
            <person name="Moest M."/>
            <person name="Warren A I."/>
            <person name="Byers J.R.P. K."/>
            <person name="Montejo-Kovacevich G."/>
            <person name="Yen C E."/>
        </authorList>
    </citation>
    <scope>NUCLEOTIDE SEQUENCE [LARGE SCALE GENOMIC DNA]</scope>
</reference>
<name>A0A8S1BBT8_ARCPL</name>
<comment type="caution">
    <text evidence="2">The sequence shown here is derived from an EMBL/GenBank/DDBJ whole genome shotgun (WGS) entry which is preliminary data.</text>
</comment>
<keyword evidence="1" id="KW-0472">Membrane</keyword>
<protein>
    <submittedName>
        <fullName evidence="2">Uncharacterized protein</fullName>
    </submittedName>
</protein>
<evidence type="ECO:0000313" key="2">
    <source>
        <dbReference type="EMBL" id="CAB3255255.1"/>
    </source>
</evidence>
<evidence type="ECO:0000256" key="1">
    <source>
        <dbReference type="SAM" id="Phobius"/>
    </source>
</evidence>
<dbReference type="EMBL" id="CADEBD010000423">
    <property type="protein sequence ID" value="CAB3255255.1"/>
    <property type="molecule type" value="Genomic_DNA"/>
</dbReference>
<feature type="transmembrane region" description="Helical" evidence="1">
    <location>
        <begin position="89"/>
        <end position="108"/>
    </location>
</feature>
<dbReference type="Proteomes" id="UP000494256">
    <property type="component" value="Unassembled WGS sequence"/>
</dbReference>